<keyword evidence="3" id="KW-1185">Reference proteome</keyword>
<comment type="caution">
    <text evidence="2">The sequence shown here is derived from an EMBL/GenBank/DDBJ whole genome shotgun (WGS) entry which is preliminary data.</text>
</comment>
<reference evidence="2" key="1">
    <citation type="journal article" date="2022" name="bioRxiv">
        <title>Sequencing and chromosome-scale assembly of the giantPleurodeles waltlgenome.</title>
        <authorList>
            <person name="Brown T."/>
            <person name="Elewa A."/>
            <person name="Iarovenko S."/>
            <person name="Subramanian E."/>
            <person name="Araus A.J."/>
            <person name="Petzold A."/>
            <person name="Susuki M."/>
            <person name="Suzuki K.-i.T."/>
            <person name="Hayashi T."/>
            <person name="Toyoda A."/>
            <person name="Oliveira C."/>
            <person name="Osipova E."/>
            <person name="Leigh N.D."/>
            <person name="Simon A."/>
            <person name="Yun M.H."/>
        </authorList>
    </citation>
    <scope>NUCLEOTIDE SEQUENCE</scope>
    <source>
        <strain evidence="2">20211129_DDA</strain>
        <tissue evidence="2">Liver</tissue>
    </source>
</reference>
<proteinExistence type="predicted"/>
<accession>A0AAV7SSU6</accession>
<organism evidence="2 3">
    <name type="scientific">Pleurodeles waltl</name>
    <name type="common">Iberian ribbed newt</name>
    <dbReference type="NCBI Taxonomy" id="8319"/>
    <lineage>
        <taxon>Eukaryota</taxon>
        <taxon>Metazoa</taxon>
        <taxon>Chordata</taxon>
        <taxon>Craniata</taxon>
        <taxon>Vertebrata</taxon>
        <taxon>Euteleostomi</taxon>
        <taxon>Amphibia</taxon>
        <taxon>Batrachia</taxon>
        <taxon>Caudata</taxon>
        <taxon>Salamandroidea</taxon>
        <taxon>Salamandridae</taxon>
        <taxon>Pleurodelinae</taxon>
        <taxon>Pleurodeles</taxon>
    </lineage>
</organism>
<dbReference type="Proteomes" id="UP001066276">
    <property type="component" value="Chromosome 4_2"/>
</dbReference>
<dbReference type="EMBL" id="JANPWB010000008">
    <property type="protein sequence ID" value="KAJ1167165.1"/>
    <property type="molecule type" value="Genomic_DNA"/>
</dbReference>
<gene>
    <name evidence="2" type="ORF">NDU88_007558</name>
</gene>
<feature type="region of interest" description="Disordered" evidence="1">
    <location>
        <begin position="1"/>
        <end position="69"/>
    </location>
</feature>
<evidence type="ECO:0000313" key="2">
    <source>
        <dbReference type="EMBL" id="KAJ1167165.1"/>
    </source>
</evidence>
<sequence length="69" mass="7200">MGSPSPSEILKERQKAMEAAASLGSPDPGSYKLTQEEPEISGSELESELSHSPDRVGPSVTPGTSDCII</sequence>
<protein>
    <submittedName>
        <fullName evidence="2">Uncharacterized protein</fullName>
    </submittedName>
</protein>
<name>A0AAV7SSU6_PLEWA</name>
<evidence type="ECO:0000256" key="1">
    <source>
        <dbReference type="SAM" id="MobiDB-lite"/>
    </source>
</evidence>
<evidence type="ECO:0000313" key="3">
    <source>
        <dbReference type="Proteomes" id="UP001066276"/>
    </source>
</evidence>
<dbReference type="AlphaFoldDB" id="A0AAV7SSU6"/>